<dbReference type="GO" id="GO:0009535">
    <property type="term" value="C:chloroplast thylakoid membrane"/>
    <property type="evidence" value="ECO:0007669"/>
    <property type="project" value="UniProtKB-SubCell"/>
</dbReference>
<dbReference type="PANTHER" id="PTHR33399:SF2">
    <property type="entry name" value="PHOTOSYNTHETIC NDH SUBUNIT OF LUMENAL LOCATION 3, CHLOROPLASTIC"/>
    <property type="match status" value="1"/>
</dbReference>
<dbReference type="SUPFAM" id="SSF101112">
    <property type="entry name" value="Oxygen-evolving enhancer protein 3"/>
    <property type="match status" value="1"/>
</dbReference>
<dbReference type="GO" id="GO:0019898">
    <property type="term" value="C:extrinsic component of membrane"/>
    <property type="evidence" value="ECO:0007669"/>
    <property type="project" value="InterPro"/>
</dbReference>
<evidence type="ECO:0000256" key="1">
    <source>
        <dbReference type="ARBA" id="ARBA00004334"/>
    </source>
</evidence>
<evidence type="ECO:0000313" key="8">
    <source>
        <dbReference type="EMBL" id="KAL0306426.1"/>
    </source>
</evidence>
<dbReference type="GO" id="GO:0009654">
    <property type="term" value="C:photosystem II oxygen evolving complex"/>
    <property type="evidence" value="ECO:0007669"/>
    <property type="project" value="InterPro"/>
</dbReference>
<dbReference type="EMBL" id="JACGWJ010000028">
    <property type="protein sequence ID" value="KAL0306426.1"/>
    <property type="molecule type" value="Genomic_DNA"/>
</dbReference>
<evidence type="ECO:0000256" key="4">
    <source>
        <dbReference type="ARBA" id="ARBA00022946"/>
    </source>
</evidence>
<protein>
    <submittedName>
        <fullName evidence="8">Photosynthetic NDH subunit of lumenal location 3, chloroplastic</fullName>
    </submittedName>
</protein>
<evidence type="ECO:0000256" key="2">
    <source>
        <dbReference type="ARBA" id="ARBA00022528"/>
    </source>
</evidence>
<keyword evidence="6" id="KW-0472">Membrane</keyword>
<sequence length="374" mass="42337">MSSKQELCYYMVGCSHVLQDDITLFLLPFVCLYIHVWIDDLSQINFMPAYGICSEVKQLHLITTLQLQRVMCVLRATKVIICDKHGFLQRTSHVGLPQNLEVSSQVLVRYGIKEMTNLSFCKDIPLVDSSSRHSCNGYCKSKFIVYPTGEHFPKLRTAMATAANLNGIFEALPAAPRHRGIDKNPKKGRITCFLDKKKDEVQATRRHAIGLASISLFGNVGIGKSLAEDNGFWLTGPLPVPYANNKINNEETGTRSFLKKGIYIANIGTKGRMHRLKRYAFDLIAMGDLIAQQDAWNYVRRYLRLKSTFMYFDFDEVISAAPVDDKKSLTDLANRLFDNVEKLEDAVRKQNVSQTESSYQATTLVLQEVMTRMA</sequence>
<comment type="similarity">
    <text evidence="7">Belongs to the PsbQ family.</text>
</comment>
<accession>A0AAW2KJQ3</accession>
<comment type="subcellular location">
    <subcellularLocation>
        <location evidence="1">Plastid</location>
        <location evidence="1">Chloroplast thylakoid membrane</location>
    </subcellularLocation>
</comment>
<keyword evidence="5" id="KW-0793">Thylakoid</keyword>
<comment type="caution">
    <text evidence="8">The sequence shown here is derived from an EMBL/GenBank/DDBJ whole genome shotgun (WGS) entry which is preliminary data.</text>
</comment>
<dbReference type="InterPro" id="IPR054099">
    <property type="entry name" value="PSII_PsbQ_pln"/>
</dbReference>
<keyword evidence="4" id="KW-0809">Transit peptide</keyword>
<proteinExistence type="inferred from homology"/>
<dbReference type="PANTHER" id="PTHR33399">
    <property type="entry name" value="OXYGEN-EVOLVING ENHANCER PROTEIN 3-1, CHLOROPLASTIC"/>
    <property type="match status" value="1"/>
</dbReference>
<dbReference type="GO" id="GO:0009767">
    <property type="term" value="P:photosynthetic electron transport chain"/>
    <property type="evidence" value="ECO:0007669"/>
    <property type="project" value="TreeGrafter"/>
</dbReference>
<dbReference type="InterPro" id="IPR008797">
    <property type="entry name" value="PSII_PsbQ"/>
</dbReference>
<dbReference type="Gene3D" id="1.20.120.290">
    <property type="entry name" value="Oxygen-evolving enhancer protein 3 (PsbQ), four-helix up-down bundle"/>
    <property type="match status" value="1"/>
</dbReference>
<reference evidence="8" key="2">
    <citation type="journal article" date="2024" name="Plant">
        <title>Genomic evolution and insights into agronomic trait innovations of Sesamum species.</title>
        <authorList>
            <person name="Miao H."/>
            <person name="Wang L."/>
            <person name="Qu L."/>
            <person name="Liu H."/>
            <person name="Sun Y."/>
            <person name="Le M."/>
            <person name="Wang Q."/>
            <person name="Wei S."/>
            <person name="Zheng Y."/>
            <person name="Lin W."/>
            <person name="Duan Y."/>
            <person name="Cao H."/>
            <person name="Xiong S."/>
            <person name="Wang X."/>
            <person name="Wei L."/>
            <person name="Li C."/>
            <person name="Ma Q."/>
            <person name="Ju M."/>
            <person name="Zhao R."/>
            <person name="Li G."/>
            <person name="Mu C."/>
            <person name="Tian Q."/>
            <person name="Mei H."/>
            <person name="Zhang T."/>
            <person name="Gao T."/>
            <person name="Zhang H."/>
        </authorList>
    </citation>
    <scope>NUCLEOTIDE SEQUENCE</scope>
    <source>
        <strain evidence="8">G02</strain>
    </source>
</reference>
<keyword evidence="2" id="KW-0150">Chloroplast</keyword>
<evidence type="ECO:0000256" key="6">
    <source>
        <dbReference type="ARBA" id="ARBA00023136"/>
    </source>
</evidence>
<name>A0AAW2KJQ3_SESRA</name>
<dbReference type="AlphaFoldDB" id="A0AAW2KJQ3"/>
<evidence type="ECO:0000256" key="3">
    <source>
        <dbReference type="ARBA" id="ARBA00022640"/>
    </source>
</evidence>
<evidence type="ECO:0000256" key="5">
    <source>
        <dbReference type="ARBA" id="ARBA00023078"/>
    </source>
</evidence>
<dbReference type="GO" id="GO:0005509">
    <property type="term" value="F:calcium ion binding"/>
    <property type="evidence" value="ECO:0007669"/>
    <property type="project" value="InterPro"/>
</dbReference>
<reference evidence="8" key="1">
    <citation type="submission" date="2020-06" db="EMBL/GenBank/DDBJ databases">
        <authorList>
            <person name="Li T."/>
            <person name="Hu X."/>
            <person name="Zhang T."/>
            <person name="Song X."/>
            <person name="Zhang H."/>
            <person name="Dai N."/>
            <person name="Sheng W."/>
            <person name="Hou X."/>
            <person name="Wei L."/>
        </authorList>
    </citation>
    <scope>NUCLEOTIDE SEQUENCE</scope>
    <source>
        <strain evidence="8">G02</strain>
        <tissue evidence="8">Leaf</tissue>
    </source>
</reference>
<dbReference type="Pfam" id="PF05757">
    <property type="entry name" value="PsbQ"/>
    <property type="match status" value="1"/>
</dbReference>
<dbReference type="InterPro" id="IPR023222">
    <property type="entry name" value="PsbQ-like_dom_sf"/>
</dbReference>
<evidence type="ECO:0000256" key="7">
    <source>
        <dbReference type="ARBA" id="ARBA00035649"/>
    </source>
</evidence>
<dbReference type="FunFam" id="1.20.120.290:FF:000003">
    <property type="entry name" value="Photosynthetic NDH subunit of lumenal location 3, chloroplastic"/>
    <property type="match status" value="1"/>
</dbReference>
<gene>
    <name evidence="8" type="ORF">Sradi_6059900</name>
</gene>
<keyword evidence="3" id="KW-0934">Plastid</keyword>
<organism evidence="8">
    <name type="scientific">Sesamum radiatum</name>
    <name type="common">Black benniseed</name>
    <dbReference type="NCBI Taxonomy" id="300843"/>
    <lineage>
        <taxon>Eukaryota</taxon>
        <taxon>Viridiplantae</taxon>
        <taxon>Streptophyta</taxon>
        <taxon>Embryophyta</taxon>
        <taxon>Tracheophyta</taxon>
        <taxon>Spermatophyta</taxon>
        <taxon>Magnoliopsida</taxon>
        <taxon>eudicotyledons</taxon>
        <taxon>Gunneridae</taxon>
        <taxon>Pentapetalae</taxon>
        <taxon>asterids</taxon>
        <taxon>lamiids</taxon>
        <taxon>Lamiales</taxon>
        <taxon>Pedaliaceae</taxon>
        <taxon>Sesamum</taxon>
    </lineage>
</organism>